<evidence type="ECO:0000256" key="13">
    <source>
        <dbReference type="NCBIfam" id="TIGR03499"/>
    </source>
</evidence>
<dbReference type="Gene3D" id="3.40.50.300">
    <property type="entry name" value="P-loop containing nucleotide triphosphate hydrolases"/>
    <property type="match status" value="1"/>
</dbReference>
<keyword evidence="9" id="KW-0342">GTP-binding</keyword>
<comment type="similarity">
    <text evidence="2">Belongs to the GTP-binding SRP family.</text>
</comment>
<evidence type="ECO:0000256" key="3">
    <source>
        <dbReference type="ARBA" id="ARBA00014919"/>
    </source>
</evidence>
<dbReference type="GO" id="GO:0005047">
    <property type="term" value="F:signal recognition particle binding"/>
    <property type="evidence" value="ECO:0007669"/>
    <property type="project" value="TreeGrafter"/>
</dbReference>
<dbReference type="Gene3D" id="1.20.120.1380">
    <property type="entry name" value="Flagellar FlhF biosynthesis protein, N domain"/>
    <property type="match status" value="1"/>
</dbReference>
<accession>A0A4V3URG9</accession>
<dbReference type="SMART" id="SM00382">
    <property type="entry name" value="AAA"/>
    <property type="match status" value="1"/>
</dbReference>
<reference evidence="16 17" key="1">
    <citation type="submission" date="2019-03" db="EMBL/GenBank/DDBJ databases">
        <title>Genomic Encyclopedia of Type Strains, Phase IV (KMG-IV): sequencing the most valuable type-strain genomes for metagenomic binning, comparative biology and taxonomic classification.</title>
        <authorList>
            <person name="Goeker M."/>
        </authorList>
    </citation>
    <scope>NUCLEOTIDE SEQUENCE [LARGE SCALE GENOMIC DNA]</scope>
    <source>
        <strain evidence="16 17">DSM 26377</strain>
    </source>
</reference>
<evidence type="ECO:0000313" key="17">
    <source>
        <dbReference type="Proteomes" id="UP000295341"/>
    </source>
</evidence>
<dbReference type="PANTHER" id="PTHR43134:SF3">
    <property type="entry name" value="FLAGELLAR BIOSYNTHESIS PROTEIN FLHF"/>
    <property type="match status" value="1"/>
</dbReference>
<dbReference type="RefSeq" id="WP_133883396.1">
    <property type="nucleotide sequence ID" value="NZ_MWIN01000013.1"/>
</dbReference>
<keyword evidence="5" id="KW-1003">Cell membrane</keyword>
<dbReference type="PANTHER" id="PTHR43134">
    <property type="entry name" value="SIGNAL RECOGNITION PARTICLE RECEPTOR SUBUNIT ALPHA"/>
    <property type="match status" value="1"/>
</dbReference>
<keyword evidence="4" id="KW-0813">Transport</keyword>
<evidence type="ECO:0000256" key="10">
    <source>
        <dbReference type="ARBA" id="ARBA00023136"/>
    </source>
</evidence>
<protein>
    <recommendedName>
        <fullName evidence="3 13">Flagellar biosynthesis protein FlhF</fullName>
    </recommendedName>
</protein>
<dbReference type="Pfam" id="PF00448">
    <property type="entry name" value="SRP54"/>
    <property type="match status" value="1"/>
</dbReference>
<sequence>MKIKRFIAPTMRDAMRLVREEQGPDAVILSNRRLENGIEVVAATDYDAALVQQAAQRVEPIFEERVPVRAVEAQIVIPAPVAAPAPPPVPTVAVAAPAPRVPAQDPAIAGLKDDMQALRRLMEQQVAGMAWNDMKTRNPVRADVVRRLLGLGLELKLAREIASEIPEGTDADRARFLPMALLARRMPTFKHEWLDATTAPGNDGRHEVIALVGATGVGKTTTIAKLAARYVQHWGLRDVALITTDHFRIGAQEQLFTYGRLLGVPVLTADNQRELCLALDKLKDRKLVLIDTAGMSPRDQNLQKQFAMLSGLPVPNRTALVLSAASQIADLDDQYRRFAAAAPSAVILTKLDEATRVGAAISAITRHAIPLAYVTDGQRVPEDLSAARPDQLVLRAVAATRAGAAPPDDDELSYQFAGAAHG</sequence>
<evidence type="ECO:0000256" key="4">
    <source>
        <dbReference type="ARBA" id="ARBA00022448"/>
    </source>
</evidence>
<name>A0A4V3URG9_9GAMM</name>
<dbReference type="InterPro" id="IPR027417">
    <property type="entry name" value="P-loop_NTPase"/>
</dbReference>
<keyword evidence="16" id="KW-0966">Cell projection</keyword>
<dbReference type="InterPro" id="IPR047040">
    <property type="entry name" value="FlhF__GTPase_dom"/>
</dbReference>
<evidence type="ECO:0000256" key="5">
    <source>
        <dbReference type="ARBA" id="ARBA00022475"/>
    </source>
</evidence>
<dbReference type="GO" id="GO:0044781">
    <property type="term" value="P:bacterial-type flagellum organization"/>
    <property type="evidence" value="ECO:0007669"/>
    <property type="project" value="UniProtKB-UniRule"/>
</dbReference>
<evidence type="ECO:0000256" key="1">
    <source>
        <dbReference type="ARBA" id="ARBA00004413"/>
    </source>
</evidence>
<proteinExistence type="inferred from homology"/>
<dbReference type="InterPro" id="IPR020006">
    <property type="entry name" value="FlhF"/>
</dbReference>
<evidence type="ECO:0000256" key="6">
    <source>
        <dbReference type="ARBA" id="ARBA00022741"/>
    </source>
</evidence>
<dbReference type="Proteomes" id="UP000295341">
    <property type="component" value="Unassembled WGS sequence"/>
</dbReference>
<organism evidence="16 17">
    <name type="scientific">Panacagrimonas perspica</name>
    <dbReference type="NCBI Taxonomy" id="381431"/>
    <lineage>
        <taxon>Bacteria</taxon>
        <taxon>Pseudomonadati</taxon>
        <taxon>Pseudomonadota</taxon>
        <taxon>Gammaproteobacteria</taxon>
        <taxon>Nevskiales</taxon>
        <taxon>Nevskiaceae</taxon>
        <taxon>Panacagrimonas</taxon>
    </lineage>
</organism>
<keyword evidence="11" id="KW-1006">Bacterial flagellum protein export</keyword>
<evidence type="ECO:0000256" key="11">
    <source>
        <dbReference type="ARBA" id="ARBA00023225"/>
    </source>
</evidence>
<evidence type="ECO:0000313" key="16">
    <source>
        <dbReference type="EMBL" id="TDU25809.1"/>
    </source>
</evidence>
<dbReference type="NCBIfam" id="TIGR03499">
    <property type="entry name" value="FlhF"/>
    <property type="match status" value="1"/>
</dbReference>
<keyword evidence="17" id="KW-1185">Reference proteome</keyword>
<dbReference type="GO" id="GO:0006614">
    <property type="term" value="P:SRP-dependent cotranslational protein targeting to membrane"/>
    <property type="evidence" value="ECO:0007669"/>
    <property type="project" value="UniProtKB-UniRule"/>
</dbReference>
<comment type="function">
    <text evidence="12">Necessary for flagellar biosynthesis. May be involved in translocation of the flagellum.</text>
</comment>
<dbReference type="AlphaFoldDB" id="A0A4V3URG9"/>
<evidence type="ECO:0000256" key="8">
    <source>
        <dbReference type="ARBA" id="ARBA00022927"/>
    </source>
</evidence>
<dbReference type="GO" id="GO:0005886">
    <property type="term" value="C:plasma membrane"/>
    <property type="evidence" value="ECO:0007669"/>
    <property type="project" value="UniProtKB-SubCell"/>
</dbReference>
<keyword evidence="16" id="KW-0969">Cilium</keyword>
<feature type="domain" description="AAA+ ATPase" evidence="14">
    <location>
        <begin position="205"/>
        <end position="375"/>
    </location>
</feature>
<dbReference type="OrthoDB" id="9778554at2"/>
<keyword evidence="8" id="KW-0653">Protein transport</keyword>
<dbReference type="CDD" id="cd17873">
    <property type="entry name" value="FlhF"/>
    <property type="match status" value="1"/>
</dbReference>
<dbReference type="InterPro" id="IPR003593">
    <property type="entry name" value="AAA+_ATPase"/>
</dbReference>
<dbReference type="InterPro" id="IPR000897">
    <property type="entry name" value="SRP54_GTPase_dom"/>
</dbReference>
<keyword evidence="6" id="KW-0547">Nucleotide-binding</keyword>
<comment type="subcellular location">
    <subcellularLocation>
        <location evidence="1">Cell membrane</location>
        <topology evidence="1">Peripheral membrane protein</topology>
        <orientation evidence="1">Cytoplasmic side</orientation>
    </subcellularLocation>
</comment>
<keyword evidence="10" id="KW-0472">Membrane</keyword>
<evidence type="ECO:0000256" key="2">
    <source>
        <dbReference type="ARBA" id="ARBA00008531"/>
    </source>
</evidence>
<comment type="caution">
    <text evidence="16">The sequence shown here is derived from an EMBL/GenBank/DDBJ whole genome shotgun (WGS) entry which is preliminary data.</text>
</comment>
<dbReference type="GO" id="GO:0005525">
    <property type="term" value="F:GTP binding"/>
    <property type="evidence" value="ECO:0007669"/>
    <property type="project" value="UniProtKB-UniRule"/>
</dbReference>
<feature type="domain" description="SRP54-type proteins GTP-binding" evidence="15">
    <location>
        <begin position="206"/>
        <end position="398"/>
    </location>
</feature>
<dbReference type="SMART" id="SM00962">
    <property type="entry name" value="SRP54"/>
    <property type="match status" value="1"/>
</dbReference>
<dbReference type="EMBL" id="SOBT01000011">
    <property type="protein sequence ID" value="TDU25809.1"/>
    <property type="molecule type" value="Genomic_DNA"/>
</dbReference>
<dbReference type="GO" id="GO:0003924">
    <property type="term" value="F:GTPase activity"/>
    <property type="evidence" value="ECO:0007669"/>
    <property type="project" value="UniProtKB-UniRule"/>
</dbReference>
<gene>
    <name evidence="16" type="ORF">DFR24_4254</name>
</gene>
<evidence type="ECO:0000259" key="15">
    <source>
        <dbReference type="SMART" id="SM00962"/>
    </source>
</evidence>
<dbReference type="SUPFAM" id="SSF52540">
    <property type="entry name" value="P-loop containing nucleoside triphosphate hydrolases"/>
    <property type="match status" value="1"/>
</dbReference>
<keyword evidence="16" id="KW-0282">Flagellum</keyword>
<dbReference type="GO" id="GO:0015031">
    <property type="term" value="P:protein transport"/>
    <property type="evidence" value="ECO:0007669"/>
    <property type="project" value="UniProtKB-KW"/>
</dbReference>
<evidence type="ECO:0000256" key="9">
    <source>
        <dbReference type="ARBA" id="ARBA00023134"/>
    </source>
</evidence>
<keyword evidence="7" id="KW-1005">Bacterial flagellum biogenesis</keyword>
<dbReference type="FunFam" id="3.40.50.300:FF:000695">
    <property type="entry name" value="Flagellar biosynthesis regulator FlhF"/>
    <property type="match status" value="1"/>
</dbReference>
<evidence type="ECO:0000256" key="12">
    <source>
        <dbReference type="ARBA" id="ARBA00025337"/>
    </source>
</evidence>
<evidence type="ECO:0000259" key="14">
    <source>
        <dbReference type="SMART" id="SM00382"/>
    </source>
</evidence>
<evidence type="ECO:0000256" key="7">
    <source>
        <dbReference type="ARBA" id="ARBA00022795"/>
    </source>
</evidence>